<reference evidence="1" key="1">
    <citation type="submission" date="2022-05" db="EMBL/GenBank/DDBJ databases">
        <title>An RpoN-dependent PEP-CTERM gene is involved in floc formation of an Aquincola tertiaricarbonis strain.</title>
        <authorList>
            <person name="Qiu D."/>
            <person name="Xia M."/>
        </authorList>
    </citation>
    <scope>NUCLEOTIDE SEQUENCE</scope>
    <source>
        <strain evidence="1">RN12</strain>
    </source>
</reference>
<sequence length="216" mass="23715">MTLRPPVSIITLPPANHEERFMSSHCKQYTVMEVKRLIEASEGKGPGVGGHAIKEHGHARVDVTSRGKPTDGAFERGWTVKTTSSFEDSVMRGVFDDYDETTEPVKRFNKSSDQYLAVCNALNSDWGQVKLKELDAEPDVGTFSRVFDAEVNLGSFIPTVRTANGPVEGKSSFHQVHIELFKIQGALHLHTAFAVLAAPGKNALKQRAKAIKNANL</sequence>
<evidence type="ECO:0000313" key="1">
    <source>
        <dbReference type="EMBL" id="URI05886.1"/>
    </source>
</evidence>
<protein>
    <submittedName>
        <fullName evidence="1">Uncharacterized protein</fullName>
    </submittedName>
</protein>
<organism evidence="1 2">
    <name type="scientific">Aquincola tertiaricarbonis</name>
    <dbReference type="NCBI Taxonomy" id="391953"/>
    <lineage>
        <taxon>Bacteria</taxon>
        <taxon>Pseudomonadati</taxon>
        <taxon>Pseudomonadota</taxon>
        <taxon>Betaproteobacteria</taxon>
        <taxon>Burkholderiales</taxon>
        <taxon>Sphaerotilaceae</taxon>
        <taxon>Aquincola</taxon>
    </lineage>
</organism>
<name>A0ABY4S438_AQUTE</name>
<proteinExistence type="predicted"/>
<keyword evidence="2" id="KW-1185">Reference proteome</keyword>
<gene>
    <name evidence="1" type="ORF">MW290_07995</name>
</gene>
<evidence type="ECO:0000313" key="2">
    <source>
        <dbReference type="Proteomes" id="UP001056201"/>
    </source>
</evidence>
<accession>A0ABY4S438</accession>
<dbReference type="Proteomes" id="UP001056201">
    <property type="component" value="Chromosome 1"/>
</dbReference>
<dbReference type="EMBL" id="CP097635">
    <property type="protein sequence ID" value="URI05886.1"/>
    <property type="molecule type" value="Genomic_DNA"/>
</dbReference>